<dbReference type="STRING" id="1121324.CLIT_15c00020"/>
<comment type="caution">
    <text evidence="9">The sequence shown here is derived from an EMBL/GenBank/DDBJ whole genome shotgun (WGS) entry which is preliminary data.</text>
</comment>
<keyword evidence="7" id="KW-0812">Transmembrane</keyword>
<feature type="domain" description="4Fe-4S ferredoxin-type" evidence="8">
    <location>
        <begin position="163"/>
        <end position="186"/>
    </location>
</feature>
<evidence type="ECO:0000259" key="8">
    <source>
        <dbReference type="PROSITE" id="PS51379"/>
    </source>
</evidence>
<dbReference type="PROSITE" id="PS00198">
    <property type="entry name" value="4FE4S_FER_1"/>
    <property type="match status" value="2"/>
</dbReference>
<keyword evidence="7" id="KW-0472">Membrane</keyword>
<evidence type="ECO:0000313" key="9">
    <source>
        <dbReference type="EMBL" id="KDR94533.1"/>
    </source>
</evidence>
<name>A0A069RCP5_PEPLI</name>
<keyword evidence="3" id="KW-0479">Metal-binding</keyword>
<keyword evidence="1" id="KW-0813">Transport</keyword>
<feature type="transmembrane region" description="Helical" evidence="7">
    <location>
        <begin position="121"/>
        <end position="139"/>
    </location>
</feature>
<keyword evidence="5" id="KW-0408">Iron</keyword>
<dbReference type="PROSITE" id="PS51379">
    <property type="entry name" value="4FE4S_FER_2"/>
    <property type="match status" value="2"/>
</dbReference>
<evidence type="ECO:0000256" key="3">
    <source>
        <dbReference type="ARBA" id="ARBA00022723"/>
    </source>
</evidence>
<dbReference type="Pfam" id="PF04205">
    <property type="entry name" value="FMN_bind"/>
    <property type="match status" value="1"/>
</dbReference>
<evidence type="ECO:0000256" key="4">
    <source>
        <dbReference type="ARBA" id="ARBA00022982"/>
    </source>
</evidence>
<dbReference type="eggNOG" id="COG3976">
    <property type="taxonomic scope" value="Bacteria"/>
</dbReference>
<feature type="transmembrane region" description="Helical" evidence="7">
    <location>
        <begin position="230"/>
        <end position="250"/>
    </location>
</feature>
<gene>
    <name evidence="9" type="ORF">CLIT_15c00020</name>
</gene>
<dbReference type="InterPro" id="IPR017900">
    <property type="entry name" value="4Fe4S_Fe_S_CS"/>
</dbReference>
<dbReference type="SUPFAM" id="SSF54862">
    <property type="entry name" value="4Fe-4S ferredoxins"/>
    <property type="match status" value="1"/>
</dbReference>
<dbReference type="PANTHER" id="PTHR30176">
    <property type="entry name" value="FERREDOXIN-TYPE PROTEIN NAPH"/>
    <property type="match status" value="1"/>
</dbReference>
<accession>A0A069RCP5</accession>
<dbReference type="SMART" id="SM00900">
    <property type="entry name" value="FMN_bind"/>
    <property type="match status" value="1"/>
</dbReference>
<evidence type="ECO:0000256" key="5">
    <source>
        <dbReference type="ARBA" id="ARBA00023004"/>
    </source>
</evidence>
<dbReference type="Pfam" id="PF13237">
    <property type="entry name" value="Fer4_10"/>
    <property type="match status" value="1"/>
</dbReference>
<dbReference type="OrthoDB" id="9806398at2"/>
<dbReference type="GO" id="GO:0005886">
    <property type="term" value="C:plasma membrane"/>
    <property type="evidence" value="ECO:0007669"/>
    <property type="project" value="TreeGrafter"/>
</dbReference>
<reference evidence="9 10" key="1">
    <citation type="submission" date="2014-03" db="EMBL/GenBank/DDBJ databases">
        <title>Genome sequence of Clostridium litorale W6, DSM 5388.</title>
        <authorList>
            <person name="Poehlein A."/>
            <person name="Jagirdar A."/>
            <person name="Khonsari B."/>
            <person name="Chibani C.M."/>
            <person name="Gutierrez Gutierrez D.A."/>
            <person name="Davydova E."/>
            <person name="Alghaithi H.S."/>
            <person name="Nair K.P."/>
            <person name="Dhamotharan K."/>
            <person name="Chandran L."/>
            <person name="G W."/>
            <person name="Daniel R."/>
        </authorList>
    </citation>
    <scope>NUCLEOTIDE SEQUENCE [LARGE SCALE GENOMIC DNA]</scope>
    <source>
        <strain evidence="9 10">W6</strain>
    </source>
</reference>
<dbReference type="InterPro" id="IPR051684">
    <property type="entry name" value="Electron_Trans/Redox"/>
</dbReference>
<dbReference type="InterPro" id="IPR017896">
    <property type="entry name" value="4Fe4S_Fe-S-bd"/>
</dbReference>
<evidence type="ECO:0000256" key="1">
    <source>
        <dbReference type="ARBA" id="ARBA00022448"/>
    </source>
</evidence>
<dbReference type="GO" id="GO:0046872">
    <property type="term" value="F:metal ion binding"/>
    <property type="evidence" value="ECO:0007669"/>
    <property type="project" value="UniProtKB-KW"/>
</dbReference>
<dbReference type="AlphaFoldDB" id="A0A069RCP5"/>
<evidence type="ECO:0000256" key="2">
    <source>
        <dbReference type="ARBA" id="ARBA00022485"/>
    </source>
</evidence>
<organism evidence="9 10">
    <name type="scientific">Peptoclostridium litorale DSM 5388</name>
    <dbReference type="NCBI Taxonomy" id="1121324"/>
    <lineage>
        <taxon>Bacteria</taxon>
        <taxon>Bacillati</taxon>
        <taxon>Bacillota</taxon>
        <taxon>Clostridia</taxon>
        <taxon>Peptostreptococcales</taxon>
        <taxon>Peptoclostridiaceae</taxon>
        <taxon>Peptoclostridium</taxon>
    </lineage>
</organism>
<dbReference type="GO" id="GO:0051539">
    <property type="term" value="F:4 iron, 4 sulfur cluster binding"/>
    <property type="evidence" value="ECO:0007669"/>
    <property type="project" value="UniProtKB-KW"/>
</dbReference>
<evidence type="ECO:0000256" key="7">
    <source>
        <dbReference type="SAM" id="Phobius"/>
    </source>
</evidence>
<keyword evidence="4" id="KW-0249">Electron transport</keyword>
<dbReference type="Pfam" id="PF12801">
    <property type="entry name" value="Fer4_5"/>
    <property type="match status" value="2"/>
</dbReference>
<keyword evidence="10" id="KW-1185">Reference proteome</keyword>
<feature type="transmembrane region" description="Helical" evidence="7">
    <location>
        <begin position="30"/>
        <end position="55"/>
    </location>
</feature>
<proteinExistence type="predicted"/>
<dbReference type="GO" id="GO:0010181">
    <property type="term" value="F:FMN binding"/>
    <property type="evidence" value="ECO:0007669"/>
    <property type="project" value="InterPro"/>
</dbReference>
<dbReference type="EMBL" id="JJMM01000015">
    <property type="protein sequence ID" value="KDR94533.1"/>
    <property type="molecule type" value="Genomic_DNA"/>
</dbReference>
<evidence type="ECO:0000256" key="6">
    <source>
        <dbReference type="ARBA" id="ARBA00023014"/>
    </source>
</evidence>
<dbReference type="Gene3D" id="3.90.1010.20">
    <property type="match status" value="1"/>
</dbReference>
<feature type="transmembrane region" description="Helical" evidence="7">
    <location>
        <begin position="80"/>
        <end position="101"/>
    </location>
</feature>
<dbReference type="Proteomes" id="UP000027946">
    <property type="component" value="Unassembled WGS sequence"/>
</dbReference>
<sequence length="365" mass="39978">MKKIQFFRSGTQILFTSLIAASFLTDLRAFMLIVLLITIFCGPFYCGWICPYGFLQDILGKVAHLLGIKKRRMPLQIQKVIVFSRYAVLALILFSVSDAVFNLMSFDPRANFTRILGREAVSFAALGVIIFFLAVSLVFERPFCNCLCYEGAKHGLLGSLRIFTLKRYESVCINCRKCDDICPMNISVSKIKNLRSPQCINCFECVSSCPVSGALCFGKADMDESGKKRFVASALAALVLVGSFMGYSLFARRDDTASQPPPNVQAVYQNEPSAVAGIADGVYTGEGEGFNGKIVVEVTVSGQNITGVEVVSTRDDYKWFERANSKIPGLIIDSQSADVDIVSGSTYSSIGILDAVKDALQKAKH</sequence>
<keyword evidence="6" id="KW-0411">Iron-sulfur</keyword>
<keyword evidence="2" id="KW-0004">4Fe-4S</keyword>
<dbReference type="InterPro" id="IPR007329">
    <property type="entry name" value="FMN-bd"/>
</dbReference>
<keyword evidence="7" id="KW-1133">Transmembrane helix</keyword>
<evidence type="ECO:0000313" key="10">
    <source>
        <dbReference type="Proteomes" id="UP000027946"/>
    </source>
</evidence>
<feature type="transmembrane region" description="Helical" evidence="7">
    <location>
        <begin position="7"/>
        <end position="24"/>
    </location>
</feature>
<dbReference type="eggNOG" id="COG0348">
    <property type="taxonomic scope" value="Bacteria"/>
</dbReference>
<dbReference type="RefSeq" id="WP_052636238.1">
    <property type="nucleotide sequence ID" value="NZ_FSRH01000024.1"/>
</dbReference>
<dbReference type="PANTHER" id="PTHR30176:SF3">
    <property type="entry name" value="FERREDOXIN-TYPE PROTEIN NAPH"/>
    <property type="match status" value="1"/>
</dbReference>
<feature type="domain" description="4Fe-4S ferredoxin-type" evidence="8">
    <location>
        <begin position="190"/>
        <end position="220"/>
    </location>
</feature>
<protein>
    <submittedName>
        <fullName evidence="9">FMN-binding domain protein</fullName>
    </submittedName>
</protein>